<reference evidence="4" key="1">
    <citation type="submission" date="2022-05" db="EMBL/GenBank/DDBJ databases">
        <authorList>
            <person name="Oliphant S.A."/>
            <person name="Watson-Haigh N.S."/>
            <person name="Sumby K.M."/>
            <person name="Gardner J.M."/>
            <person name="Jiranek V."/>
        </authorList>
    </citation>
    <scope>NUCLEOTIDE SEQUENCE</scope>
    <source>
        <strain evidence="4">KI11_C11</strain>
    </source>
</reference>
<evidence type="ECO:0000259" key="3">
    <source>
        <dbReference type="Pfam" id="PF02397"/>
    </source>
</evidence>
<dbReference type="PANTHER" id="PTHR30576">
    <property type="entry name" value="COLANIC BIOSYNTHESIS UDP-GLUCOSE LIPID CARRIER TRANSFERASE"/>
    <property type="match status" value="1"/>
</dbReference>
<proteinExistence type="inferred from homology"/>
<accession>A0ABY5BWJ3</accession>
<organism evidence="4 5">
    <name type="scientific">Fructilactobacillus hinvesii</name>
    <dbReference type="NCBI Taxonomy" id="2940300"/>
    <lineage>
        <taxon>Bacteria</taxon>
        <taxon>Bacillati</taxon>
        <taxon>Bacillota</taxon>
        <taxon>Bacilli</taxon>
        <taxon>Lactobacillales</taxon>
        <taxon>Lactobacillaceae</taxon>
        <taxon>Fructilactobacillus</taxon>
    </lineage>
</organism>
<name>A0ABY5BWJ3_9LACO</name>
<evidence type="ECO:0000256" key="2">
    <source>
        <dbReference type="SAM" id="Phobius"/>
    </source>
</evidence>
<feature type="domain" description="Bacterial sugar transferase" evidence="3">
    <location>
        <begin position="22"/>
        <end position="210"/>
    </location>
</feature>
<sequence>MQTKIQLDPKKVQDRPIYFTFKRIFDVLLSCLGLLALSPLLLVVAFLVKFDGSHGKVLYVQERVGKNGKHFQMFKFRSMIPNADQKLAELKAQNEVQGAMFKMKDDPRITRVGKFIRKYSLDELPQLLNVIGGSMSLVGPRPPIPSEVAEYTDYDMQRLLVVPGCTGLWQTTTRNSGDFNTMVDLDLEYIQKSSLLYDLKLIFNTVKIMVKPNAAY</sequence>
<protein>
    <submittedName>
        <fullName evidence="4">Sugar transferase</fullName>
    </submittedName>
</protein>
<dbReference type="InterPro" id="IPR003362">
    <property type="entry name" value="Bact_transf"/>
</dbReference>
<comment type="similarity">
    <text evidence="1">Belongs to the bacterial sugar transferase family.</text>
</comment>
<evidence type="ECO:0000313" key="5">
    <source>
        <dbReference type="Proteomes" id="UP001057025"/>
    </source>
</evidence>
<evidence type="ECO:0000313" key="4">
    <source>
        <dbReference type="EMBL" id="USS88033.1"/>
    </source>
</evidence>
<keyword evidence="2" id="KW-0812">Transmembrane</keyword>
<feature type="transmembrane region" description="Helical" evidence="2">
    <location>
        <begin position="27"/>
        <end position="48"/>
    </location>
</feature>
<dbReference type="RefSeq" id="WP_252797322.1">
    <property type="nucleotide sequence ID" value="NZ_CP097118.1"/>
</dbReference>
<dbReference type="EMBL" id="CP097118">
    <property type="protein sequence ID" value="USS88033.1"/>
    <property type="molecule type" value="Genomic_DNA"/>
</dbReference>
<keyword evidence="4" id="KW-0808">Transferase</keyword>
<dbReference type="Proteomes" id="UP001057025">
    <property type="component" value="Chromosome"/>
</dbReference>
<evidence type="ECO:0000256" key="1">
    <source>
        <dbReference type="ARBA" id="ARBA00006464"/>
    </source>
</evidence>
<dbReference type="GO" id="GO:0016740">
    <property type="term" value="F:transferase activity"/>
    <property type="evidence" value="ECO:0007669"/>
    <property type="project" value="UniProtKB-KW"/>
</dbReference>
<dbReference type="PANTHER" id="PTHR30576:SF0">
    <property type="entry name" value="UNDECAPRENYL-PHOSPHATE N-ACETYLGALACTOSAMINYL 1-PHOSPHATE TRANSFERASE-RELATED"/>
    <property type="match status" value="1"/>
</dbReference>
<keyword evidence="2" id="KW-1133">Transmembrane helix</keyword>
<keyword evidence="2" id="KW-0472">Membrane</keyword>
<gene>
    <name evidence="4" type="ORF">M3M39_00665</name>
</gene>
<keyword evidence="5" id="KW-1185">Reference proteome</keyword>
<dbReference type="Pfam" id="PF02397">
    <property type="entry name" value="Bac_transf"/>
    <property type="match status" value="1"/>
</dbReference>